<comment type="catalytic activity">
    <reaction evidence="10 12">
        <text>ATP + H2O = ADP + phosphate + H(+)</text>
        <dbReference type="Rhea" id="RHEA:13065"/>
        <dbReference type="ChEBI" id="CHEBI:15377"/>
        <dbReference type="ChEBI" id="CHEBI:15378"/>
        <dbReference type="ChEBI" id="CHEBI:30616"/>
        <dbReference type="ChEBI" id="CHEBI:43474"/>
        <dbReference type="ChEBI" id="CHEBI:456216"/>
        <dbReference type="EC" id="5.6.2.3"/>
    </reaction>
</comment>
<dbReference type="SUPFAM" id="SSF48024">
    <property type="entry name" value="N-terminal domain of DnaB helicase"/>
    <property type="match status" value="1"/>
</dbReference>
<evidence type="ECO:0000256" key="6">
    <source>
        <dbReference type="ARBA" id="ARBA00022806"/>
    </source>
</evidence>
<dbReference type="EC" id="5.6.2.3" evidence="11 12"/>
<geneLocation type="plasmid" evidence="14">
    <name>pSD15</name>
</geneLocation>
<dbReference type="Gene3D" id="3.40.50.300">
    <property type="entry name" value="P-loop containing nucleotide triphosphate hydrolases"/>
    <property type="match status" value="1"/>
</dbReference>
<dbReference type="GO" id="GO:0016887">
    <property type="term" value="F:ATP hydrolysis activity"/>
    <property type="evidence" value="ECO:0007669"/>
    <property type="project" value="RHEA"/>
</dbReference>
<dbReference type="GO" id="GO:0005524">
    <property type="term" value="F:ATP binding"/>
    <property type="evidence" value="ECO:0007669"/>
    <property type="project" value="UniProtKB-UniRule"/>
</dbReference>
<keyword evidence="5 12" id="KW-0378">Hydrolase</keyword>
<accession>Q93PC7</accession>
<dbReference type="CDD" id="cd00984">
    <property type="entry name" value="DnaB_C"/>
    <property type="match status" value="1"/>
</dbReference>
<dbReference type="GO" id="GO:0043139">
    <property type="term" value="F:5'-3' DNA helicase activity"/>
    <property type="evidence" value="ECO:0007669"/>
    <property type="project" value="UniProtKB-EC"/>
</dbReference>
<evidence type="ECO:0000256" key="3">
    <source>
        <dbReference type="ARBA" id="ARBA00022705"/>
    </source>
</evidence>
<evidence type="ECO:0000256" key="11">
    <source>
        <dbReference type="NCBIfam" id="TIGR00665"/>
    </source>
</evidence>
<name>Q93PC7_9BACT</name>
<dbReference type="InterPro" id="IPR007693">
    <property type="entry name" value="DNA_helicase_DnaB-like_N"/>
</dbReference>
<reference evidence="14" key="1">
    <citation type="journal article" date="2001" name="Appl. Environ. Microbiol.">
        <title>Sequence analysis of a 101-kilobase plasmid required for agar degradation by a Microscilla isolate.</title>
        <authorList>
            <person name="Zhong Z."/>
            <person name="Toukdarian A."/>
            <person name="Helinski D."/>
            <person name="Knauf V."/>
            <person name="Sykes S."/>
            <person name="Wilkinson J.E."/>
            <person name="O'Bryne C."/>
            <person name="Shea T."/>
            <person name="DeLoughery C."/>
            <person name="Caspi R."/>
        </authorList>
    </citation>
    <scope>NUCLEOTIDE SEQUENCE</scope>
    <source>
        <strain evidence="14">PRE1</strain>
        <plasmid evidence="14">pSD15</plasmid>
    </source>
</reference>
<keyword evidence="3 12" id="KW-0235">DNA replication</keyword>
<dbReference type="EMBL" id="AF339846">
    <property type="protein sequence ID" value="AAK62824.1"/>
    <property type="molecule type" value="Genomic_DNA"/>
</dbReference>
<evidence type="ECO:0000256" key="5">
    <source>
        <dbReference type="ARBA" id="ARBA00022801"/>
    </source>
</evidence>
<dbReference type="RefSeq" id="WP_010925616.1">
    <property type="nucleotide sequence ID" value="NC_002806.1"/>
</dbReference>
<dbReference type="GO" id="GO:0003677">
    <property type="term" value="F:DNA binding"/>
    <property type="evidence" value="ECO:0007669"/>
    <property type="project" value="UniProtKB-UniRule"/>
</dbReference>
<feature type="domain" description="SF4 helicase" evidence="13">
    <location>
        <begin position="198"/>
        <end position="476"/>
    </location>
</feature>
<sequence>MKSGSTRDIKDQKIDLTSLVYNPQVLPKHFEVVIEGEQQVLGELLMIHNAYYEVDDVMKSHFFYQKRHQILFEAIEAMHGKAIEVDLKSAVHYLRSIDKLDDAGGAAYLADLVAKATGNINRYVHGIIREEYLRRKVIEICARAVNTSKDPANEIFDVLDRIEDETNKLHHELQPGTVKDLKQEVISLIDNLGKNLAKNNEFTGIPSGFIRLDRLTQGWQKSDLIIIAARPGMGKTSLVVTMMLNSAIHFKKPAVLFSLEMSTRQILQRMISNLGQVDMDNWKKRGVDFHSQAEKEHFQEEVAKWGSVITESESLHIDDTPSIALNELRNRAKRLVREKGVELIVVDYLQLMKDSGETNRTDNREQVISAISRGLKALAKELDVPVIALSQLSRAVETRGGDKRPILSDLRESGSIEQDADVVMFIYRPEYYGITMDEMGNSTLGQAEFIVAKHRNGSLDNIKSRYIGEYVKFQDP</sequence>
<dbReference type="InterPro" id="IPR027417">
    <property type="entry name" value="P-loop_NTPase"/>
</dbReference>
<dbReference type="AlphaFoldDB" id="Q93PC7"/>
<evidence type="ECO:0000256" key="4">
    <source>
        <dbReference type="ARBA" id="ARBA00022741"/>
    </source>
</evidence>
<protein>
    <recommendedName>
        <fullName evidence="11 12">Replicative DNA helicase</fullName>
        <ecNumber evidence="11 12">5.6.2.3</ecNumber>
    </recommendedName>
</protein>
<keyword evidence="6 12" id="KW-0347">Helicase</keyword>
<evidence type="ECO:0000256" key="7">
    <source>
        <dbReference type="ARBA" id="ARBA00022840"/>
    </source>
</evidence>
<evidence type="ECO:0000256" key="10">
    <source>
        <dbReference type="ARBA" id="ARBA00048954"/>
    </source>
</evidence>
<dbReference type="InterPro" id="IPR036185">
    <property type="entry name" value="DNA_heli_DnaB-like_N_sf"/>
</dbReference>
<evidence type="ECO:0000256" key="9">
    <source>
        <dbReference type="ARBA" id="ARBA00023235"/>
    </source>
</evidence>
<dbReference type="PROSITE" id="PS51199">
    <property type="entry name" value="SF4_HELICASE"/>
    <property type="match status" value="1"/>
</dbReference>
<keyword evidence="4 12" id="KW-0547">Nucleotide-binding</keyword>
<dbReference type="InterPro" id="IPR003593">
    <property type="entry name" value="AAA+_ATPase"/>
</dbReference>
<dbReference type="Pfam" id="PF00772">
    <property type="entry name" value="DnaB"/>
    <property type="match status" value="1"/>
</dbReference>
<dbReference type="GO" id="GO:1990077">
    <property type="term" value="C:primosome complex"/>
    <property type="evidence" value="ECO:0007669"/>
    <property type="project" value="UniProtKB-UniRule"/>
</dbReference>
<evidence type="ECO:0000313" key="14">
    <source>
        <dbReference type="EMBL" id="AAK62824.1"/>
    </source>
</evidence>
<dbReference type="InterPro" id="IPR016136">
    <property type="entry name" value="DNA_helicase_N/primase_C"/>
</dbReference>
<keyword evidence="8 12" id="KW-0238">DNA-binding</keyword>
<keyword evidence="7 12" id="KW-0067">ATP-binding</keyword>
<comment type="similarity">
    <text evidence="1 12">Belongs to the helicase family. DnaB subfamily.</text>
</comment>
<dbReference type="GO" id="GO:0005829">
    <property type="term" value="C:cytosol"/>
    <property type="evidence" value="ECO:0007669"/>
    <property type="project" value="TreeGrafter"/>
</dbReference>
<dbReference type="GO" id="GO:0006269">
    <property type="term" value="P:DNA replication, synthesis of primer"/>
    <property type="evidence" value="ECO:0007669"/>
    <property type="project" value="UniProtKB-UniRule"/>
</dbReference>
<evidence type="ECO:0000256" key="12">
    <source>
        <dbReference type="RuleBase" id="RU362085"/>
    </source>
</evidence>
<evidence type="ECO:0000256" key="8">
    <source>
        <dbReference type="ARBA" id="ARBA00023125"/>
    </source>
</evidence>
<keyword evidence="2 12" id="KW-0639">Primosome</keyword>
<dbReference type="NCBIfam" id="TIGR00665">
    <property type="entry name" value="DnaB"/>
    <property type="match status" value="1"/>
</dbReference>
<evidence type="ECO:0000256" key="2">
    <source>
        <dbReference type="ARBA" id="ARBA00022515"/>
    </source>
</evidence>
<dbReference type="SUPFAM" id="SSF52540">
    <property type="entry name" value="P-loop containing nucleoside triphosphate hydrolases"/>
    <property type="match status" value="1"/>
</dbReference>
<keyword evidence="9" id="KW-0413">Isomerase</keyword>
<proteinExistence type="inferred from homology"/>
<keyword evidence="14" id="KW-0614">Plasmid</keyword>
<dbReference type="PANTHER" id="PTHR30153:SF2">
    <property type="entry name" value="REPLICATIVE DNA HELICASE"/>
    <property type="match status" value="1"/>
</dbReference>
<dbReference type="SMART" id="SM00382">
    <property type="entry name" value="AAA"/>
    <property type="match status" value="1"/>
</dbReference>
<dbReference type="InterPro" id="IPR007694">
    <property type="entry name" value="DNA_helicase_DnaB-like_C"/>
</dbReference>
<dbReference type="Gene3D" id="1.10.860.10">
    <property type="entry name" value="DNAb Helicase, Chain A"/>
    <property type="match status" value="1"/>
</dbReference>
<comment type="function">
    <text evidence="12">The main replicative DNA helicase, it participates in initiation and elongation during chromosome replication. Travels ahead of the DNA replisome, separating dsDNA into templates for DNA synthesis. A processive ATP-dependent 5'-3' DNA helicase it has DNA-dependent ATPase activity.</text>
</comment>
<dbReference type="Pfam" id="PF03796">
    <property type="entry name" value="DnaB_C"/>
    <property type="match status" value="1"/>
</dbReference>
<evidence type="ECO:0000256" key="1">
    <source>
        <dbReference type="ARBA" id="ARBA00008428"/>
    </source>
</evidence>
<organism evidence="14">
    <name type="scientific">Microscilla sp. PRE1</name>
    <dbReference type="NCBI Taxonomy" id="155537"/>
    <lineage>
        <taxon>Bacteria</taxon>
        <taxon>Pseudomonadati</taxon>
        <taxon>Bacteroidota</taxon>
        <taxon>Cytophagia</taxon>
        <taxon>Cytophagales</taxon>
        <taxon>Microscillaceae</taxon>
        <taxon>Microscilla</taxon>
    </lineage>
</organism>
<dbReference type="PANTHER" id="PTHR30153">
    <property type="entry name" value="REPLICATIVE DNA HELICASE DNAB"/>
    <property type="match status" value="1"/>
</dbReference>
<evidence type="ECO:0000259" key="13">
    <source>
        <dbReference type="PROSITE" id="PS51199"/>
    </source>
</evidence>
<dbReference type="InterPro" id="IPR007692">
    <property type="entry name" value="DNA_helicase_DnaB"/>
</dbReference>